<keyword evidence="5" id="KW-1185">Reference proteome</keyword>
<keyword evidence="2" id="KW-1133">Transmembrane helix</keyword>
<dbReference type="Proteomes" id="UP000515237">
    <property type="component" value="Chromosome"/>
</dbReference>
<dbReference type="InterPro" id="IPR013783">
    <property type="entry name" value="Ig-like_fold"/>
</dbReference>
<feature type="region of interest" description="Disordered" evidence="1">
    <location>
        <begin position="680"/>
        <end position="743"/>
    </location>
</feature>
<dbReference type="InterPro" id="IPR002909">
    <property type="entry name" value="IPT_dom"/>
</dbReference>
<feature type="compositionally biased region" description="Pro residues" evidence="1">
    <location>
        <begin position="720"/>
        <end position="730"/>
    </location>
</feature>
<dbReference type="KEGG" id="aswu:HUW51_19030"/>
<feature type="domain" description="IPT/TIG" evidence="3">
    <location>
        <begin position="560"/>
        <end position="609"/>
    </location>
</feature>
<gene>
    <name evidence="4" type="ORF">HUW51_19030</name>
</gene>
<sequence>MKVIIKEKEYDYFSDYPNGWLFASGDPYKFPVTIGKYTCFVKRFEKKSPEDISGWDLLLQLKGKFDPNLPRIYDIVEVEENNKFIHYIFYEFLTGETLEAAVNRNADLDLQRLTQDLFTAAVALHARNFWFSDFCEKNIFKESSGRFLLIDLDSVQPNAHLPHNSMYGDKQYWALVLNFYKIQLGYKDLRPADISGPMLNYLQIVFLILRLKIALSDKRFDYKATELYDNLPALLADTAGIFPEIFRRALTEKQQAPELLEPHEVQENIIRHIAQNNQVPYQPTQRLPEILKFATSASQVEPGQSFTLSWEVAHAHQLALYRNGNLYQEVIPETYQLIIKENYDGRTRKVEFTLRATSKAGEQSSMPVTITIAEKVIPEPALPLEQTEQQQENRQSSPITEHVLVDNPEPPILNPLNPDKPAAPIIWYFRSDAKQVVGGQSLILEWEVEPATQITLYRNNQVYARNLKNQQSLSVPEQYNAATTIISYHLVAANNQVQIKSDALVVQVIKPINPNPSRLRYIQLAVLVLFLAILGIIAVGAYSLFFPKNLKVYAVANHATEGDTLAIAGENFTRAAENVRVFFNKQPGTVLSLSAKLLRVVVPVVNTGSDITPVTLALLIDTDTVYTARQFVVKRKITLNTPPITTPDSTVIPPKPKPDNNLISQTENKLDTILAEVAEPGGLGAHSSNPGNKPEKLDKPDKTSKPGQTPPHSKPDKPVTLPPKPAPEKPQPTTHSSYTGTLPPDIYKLVTVKSNVVINQKRDGTKNLQITVQNSSAYNLDNVRVEIEYLRRNDKFLKKEILTFVRVRAHSSQTLAAPDNEKAKKANFKIVAINGQATAY</sequence>
<keyword evidence="2" id="KW-0812">Transmembrane</keyword>
<dbReference type="SUPFAM" id="SSF56112">
    <property type="entry name" value="Protein kinase-like (PK-like)"/>
    <property type="match status" value="1"/>
</dbReference>
<protein>
    <submittedName>
        <fullName evidence="4">IPT/TIG domain-containing protein</fullName>
    </submittedName>
</protein>
<feature type="transmembrane region" description="Helical" evidence="2">
    <location>
        <begin position="521"/>
        <end position="545"/>
    </location>
</feature>
<dbReference type="Pfam" id="PF01833">
    <property type="entry name" value="TIG"/>
    <property type="match status" value="1"/>
</dbReference>
<dbReference type="Gene3D" id="2.60.40.10">
    <property type="entry name" value="Immunoglobulins"/>
    <property type="match status" value="1"/>
</dbReference>
<dbReference type="Gene3D" id="1.10.510.10">
    <property type="entry name" value="Transferase(Phosphotransferase) domain 1"/>
    <property type="match status" value="1"/>
</dbReference>
<proteinExistence type="predicted"/>
<dbReference type="AlphaFoldDB" id="A0A7G7GC36"/>
<feature type="compositionally biased region" description="Basic and acidic residues" evidence="1">
    <location>
        <begin position="693"/>
        <end position="704"/>
    </location>
</feature>
<reference evidence="4 5" key="1">
    <citation type="journal article" date="2018" name="Int. J. Syst. Evol. Microbiol.">
        <title>Adhaeribacter swui sp. nov., isolated from wet mud.</title>
        <authorList>
            <person name="Kim D.U."/>
            <person name="Kim K.W."/>
            <person name="Kang M.S."/>
            <person name="Kim J.Y."/>
            <person name="Jang J.H."/>
            <person name="Kim M.K."/>
        </authorList>
    </citation>
    <scope>NUCLEOTIDE SEQUENCE [LARGE SCALE GENOMIC DNA]</scope>
    <source>
        <strain evidence="4 5">KCTC 52873</strain>
    </source>
</reference>
<evidence type="ECO:0000256" key="2">
    <source>
        <dbReference type="SAM" id="Phobius"/>
    </source>
</evidence>
<evidence type="ECO:0000313" key="5">
    <source>
        <dbReference type="Proteomes" id="UP000515237"/>
    </source>
</evidence>
<keyword evidence="2" id="KW-0472">Membrane</keyword>
<name>A0A7G7GC36_9BACT</name>
<dbReference type="EMBL" id="CP055156">
    <property type="protein sequence ID" value="QNF34720.1"/>
    <property type="molecule type" value="Genomic_DNA"/>
</dbReference>
<evidence type="ECO:0000256" key="1">
    <source>
        <dbReference type="SAM" id="MobiDB-lite"/>
    </source>
</evidence>
<dbReference type="RefSeq" id="WP_185271215.1">
    <property type="nucleotide sequence ID" value="NZ_CP055156.1"/>
</dbReference>
<dbReference type="InterPro" id="IPR011009">
    <property type="entry name" value="Kinase-like_dom_sf"/>
</dbReference>
<organism evidence="4 5">
    <name type="scientific">Adhaeribacter swui</name>
    <dbReference type="NCBI Taxonomy" id="2086471"/>
    <lineage>
        <taxon>Bacteria</taxon>
        <taxon>Pseudomonadati</taxon>
        <taxon>Bacteroidota</taxon>
        <taxon>Cytophagia</taxon>
        <taxon>Cytophagales</taxon>
        <taxon>Hymenobacteraceae</taxon>
        <taxon>Adhaeribacter</taxon>
    </lineage>
</organism>
<evidence type="ECO:0000313" key="4">
    <source>
        <dbReference type="EMBL" id="QNF34720.1"/>
    </source>
</evidence>
<evidence type="ECO:0000259" key="3">
    <source>
        <dbReference type="Pfam" id="PF01833"/>
    </source>
</evidence>
<accession>A0A7G7GC36</accession>
<feature type="region of interest" description="Disordered" evidence="1">
    <location>
        <begin position="642"/>
        <end position="663"/>
    </location>
</feature>